<protein>
    <submittedName>
        <fullName evidence="2">Uncharacterized protein</fullName>
    </submittedName>
</protein>
<evidence type="ECO:0000256" key="1">
    <source>
        <dbReference type="SAM" id="MobiDB-lite"/>
    </source>
</evidence>
<sequence>MPQSGRLQKSLQQTPENADTIETAHGFPIFKPEVSSAYE</sequence>
<proteinExistence type="predicted"/>
<dbReference type="AlphaFoldDB" id="M4W6M1"/>
<accession>M4W6M1</accession>
<name>M4W6M1_9PROT</name>
<reference evidence="2" key="1">
    <citation type="journal article" date="2013" name="Mar. Drugs">
        <title>Assessing the effectiveness of functional genetic screens for the identification of bioactive metabolites.</title>
        <authorList>
            <person name="Penesyan A."/>
            <person name="Ballestriero F."/>
            <person name="Daim M."/>
            <person name="Kjelleberg S."/>
            <person name="Thomas T."/>
            <person name="Egan S."/>
        </authorList>
    </citation>
    <scope>NUCLEOTIDE SEQUENCE</scope>
    <source>
        <strain evidence="2">U95</strain>
    </source>
</reference>
<feature type="compositionally biased region" description="Polar residues" evidence="1">
    <location>
        <begin position="1"/>
        <end position="17"/>
    </location>
</feature>
<organism evidence="2">
    <name type="scientific">alpha proteobacterium U95</name>
    <dbReference type="NCBI Taxonomy" id="649539"/>
    <lineage>
        <taxon>Bacteria</taxon>
        <taxon>Pseudomonadati</taxon>
        <taxon>Pseudomonadota</taxon>
        <taxon>Alphaproteobacteria</taxon>
    </lineage>
</organism>
<feature type="region of interest" description="Disordered" evidence="1">
    <location>
        <begin position="1"/>
        <end position="27"/>
    </location>
</feature>
<evidence type="ECO:0000313" key="2">
    <source>
        <dbReference type="EMBL" id="AGI04162.1"/>
    </source>
</evidence>
<dbReference type="EMBL" id="KC211768">
    <property type="protein sequence ID" value="AGI04162.1"/>
    <property type="molecule type" value="Genomic_DNA"/>
</dbReference>